<evidence type="ECO:0000313" key="4">
    <source>
        <dbReference type="Proteomes" id="UP001142078"/>
    </source>
</evidence>
<feature type="transmembrane region" description="Helical" evidence="1">
    <location>
        <begin position="132"/>
        <end position="152"/>
    </location>
</feature>
<evidence type="ECO:0000256" key="1">
    <source>
        <dbReference type="SAM" id="Phobius"/>
    </source>
</evidence>
<dbReference type="InterPro" id="IPR006976">
    <property type="entry name" value="VanZ-like"/>
</dbReference>
<sequence>MRTHEILGIIKRNFHIGLIGVIILGILWSIGYFFIYKRVLGGKKSPTKKQIILGCAFTGYIIMVLGVTFLNRNSNFKGNVNFHFLSSYREAWNTFTLRSWQFLILNILMFMPLGILLPLLHNRFHEIKWTMGTALGFTLFIECLQLITGFGIFELDDIFNNVLGALIGYGIIMTIFTILEAPKHRFLKIVGYLSPLILTLVIFMGIFSYYNSQEFGNLPVAYSYKMNIKNTKISLDVELNKERNLATVYQAPNYNKNSAEEFVTSFLENRHIDTKNIEINPYSNSAIYWIRSEPSYNIWIEYLDGSYRYTDFSSFDEGIEPMDIDQDTLFEELSDFGIQIPTKAVFNNKDLGSYEWVVEKEIIGDSIMEGVLTCRYYSDNTIKEINNNLITYNRVKEVPIKSETEAFEELVDGKFKFFDSVDKIESINIKDVELNYHLDSKGYYQPAYSFDSVIDGKEFKIIIPAL</sequence>
<gene>
    <name evidence="3" type="ORF">NSA23_04465</name>
</gene>
<dbReference type="EMBL" id="JANJZL010000002">
    <property type="protein sequence ID" value="MCR2043368.1"/>
    <property type="molecule type" value="Genomic_DNA"/>
</dbReference>
<dbReference type="PANTHER" id="PTHR36834:SF1">
    <property type="entry name" value="INTEGRAL MEMBRANE PROTEIN"/>
    <property type="match status" value="1"/>
</dbReference>
<dbReference type="AlphaFoldDB" id="A0A9X2MG40"/>
<evidence type="ECO:0000313" key="3">
    <source>
        <dbReference type="EMBL" id="MCR2043368.1"/>
    </source>
</evidence>
<reference evidence="3" key="1">
    <citation type="submission" date="2022-07" db="EMBL/GenBank/DDBJ databases">
        <title>Enhanced cultured diversity of the mouse gut microbiota enables custom-made synthetic communities.</title>
        <authorList>
            <person name="Afrizal A."/>
        </authorList>
    </citation>
    <scope>NUCLEOTIDE SEQUENCE</scope>
    <source>
        <strain evidence="3">DSM 29482</strain>
    </source>
</reference>
<name>A0A9X2MG40_9FIRM</name>
<keyword evidence="4" id="KW-1185">Reference proteome</keyword>
<feature type="transmembrane region" description="Helical" evidence="1">
    <location>
        <begin position="158"/>
        <end position="179"/>
    </location>
</feature>
<keyword evidence="1" id="KW-0472">Membrane</keyword>
<feature type="transmembrane region" description="Helical" evidence="1">
    <location>
        <begin position="51"/>
        <end position="70"/>
    </location>
</feature>
<accession>A0A9X2MG40</accession>
<keyword evidence="1" id="KW-0812">Transmembrane</keyword>
<keyword evidence="1" id="KW-1133">Transmembrane helix</keyword>
<dbReference type="InterPro" id="IPR053150">
    <property type="entry name" value="Teicoplanin_resist-assoc"/>
</dbReference>
<feature type="transmembrane region" description="Helical" evidence="1">
    <location>
        <begin position="14"/>
        <end position="35"/>
    </location>
</feature>
<organism evidence="3 4">
    <name type="scientific">Anaerosalibacter massiliensis</name>
    <dbReference type="NCBI Taxonomy" id="1347392"/>
    <lineage>
        <taxon>Bacteria</taxon>
        <taxon>Bacillati</taxon>
        <taxon>Bacillota</taxon>
        <taxon>Tissierellia</taxon>
        <taxon>Tissierellales</taxon>
        <taxon>Sporanaerobacteraceae</taxon>
        <taxon>Anaerosalibacter</taxon>
    </lineage>
</organism>
<dbReference type="Proteomes" id="UP001142078">
    <property type="component" value="Unassembled WGS sequence"/>
</dbReference>
<dbReference type="RefSeq" id="WP_257490261.1">
    <property type="nucleotide sequence ID" value="NZ_JANJZL010000002.1"/>
</dbReference>
<evidence type="ECO:0000259" key="2">
    <source>
        <dbReference type="Pfam" id="PF04892"/>
    </source>
</evidence>
<feature type="domain" description="VanZ-like" evidence="2">
    <location>
        <begin position="57"/>
        <end position="174"/>
    </location>
</feature>
<comment type="caution">
    <text evidence="3">The sequence shown here is derived from an EMBL/GenBank/DDBJ whole genome shotgun (WGS) entry which is preliminary data.</text>
</comment>
<dbReference type="Pfam" id="PF04892">
    <property type="entry name" value="VanZ"/>
    <property type="match status" value="1"/>
</dbReference>
<dbReference type="PANTHER" id="PTHR36834">
    <property type="entry name" value="MEMBRANE PROTEIN-RELATED"/>
    <property type="match status" value="1"/>
</dbReference>
<protein>
    <submittedName>
        <fullName evidence="3">VanZ family protein</fullName>
    </submittedName>
</protein>
<feature type="transmembrane region" description="Helical" evidence="1">
    <location>
        <begin position="100"/>
        <end position="120"/>
    </location>
</feature>
<proteinExistence type="predicted"/>
<feature type="transmembrane region" description="Helical" evidence="1">
    <location>
        <begin position="191"/>
        <end position="210"/>
    </location>
</feature>